<reference evidence="2" key="3">
    <citation type="submission" date="2022-06" db="UniProtKB">
        <authorList>
            <consortium name="EnsemblPlants"/>
        </authorList>
    </citation>
    <scope>IDENTIFICATION</scope>
</reference>
<proteinExistence type="predicted"/>
<feature type="region of interest" description="Disordered" evidence="1">
    <location>
        <begin position="90"/>
        <end position="118"/>
    </location>
</feature>
<organism evidence="2 3">
    <name type="scientific">Triticum urartu</name>
    <name type="common">Red wild einkorn</name>
    <name type="synonym">Crithodium urartu</name>
    <dbReference type="NCBI Taxonomy" id="4572"/>
    <lineage>
        <taxon>Eukaryota</taxon>
        <taxon>Viridiplantae</taxon>
        <taxon>Streptophyta</taxon>
        <taxon>Embryophyta</taxon>
        <taxon>Tracheophyta</taxon>
        <taxon>Spermatophyta</taxon>
        <taxon>Magnoliopsida</taxon>
        <taxon>Liliopsida</taxon>
        <taxon>Poales</taxon>
        <taxon>Poaceae</taxon>
        <taxon>BOP clade</taxon>
        <taxon>Pooideae</taxon>
        <taxon>Triticodae</taxon>
        <taxon>Triticeae</taxon>
        <taxon>Triticinae</taxon>
        <taxon>Triticum</taxon>
    </lineage>
</organism>
<reference evidence="2" key="2">
    <citation type="submission" date="2018-03" db="EMBL/GenBank/DDBJ databases">
        <title>The Triticum urartu genome reveals the dynamic nature of wheat genome evolution.</title>
        <authorList>
            <person name="Ling H."/>
            <person name="Ma B."/>
            <person name="Shi X."/>
            <person name="Liu H."/>
            <person name="Dong L."/>
            <person name="Sun H."/>
            <person name="Cao Y."/>
            <person name="Gao Q."/>
            <person name="Zheng S."/>
            <person name="Li Y."/>
            <person name="Yu Y."/>
            <person name="Du H."/>
            <person name="Qi M."/>
            <person name="Li Y."/>
            <person name="Yu H."/>
            <person name="Cui Y."/>
            <person name="Wang N."/>
            <person name="Chen C."/>
            <person name="Wu H."/>
            <person name="Zhao Y."/>
            <person name="Zhang J."/>
            <person name="Li Y."/>
            <person name="Zhou W."/>
            <person name="Zhang B."/>
            <person name="Hu W."/>
            <person name="Eijk M."/>
            <person name="Tang J."/>
            <person name="Witsenboer H."/>
            <person name="Zhao S."/>
            <person name="Li Z."/>
            <person name="Zhang A."/>
            <person name="Wang D."/>
            <person name="Liang C."/>
        </authorList>
    </citation>
    <scope>NUCLEOTIDE SEQUENCE [LARGE SCALE GENOMIC DNA]</scope>
    <source>
        <strain evidence="2">cv. G1812</strain>
    </source>
</reference>
<reference evidence="3" key="1">
    <citation type="journal article" date="2013" name="Nature">
        <title>Draft genome of the wheat A-genome progenitor Triticum urartu.</title>
        <authorList>
            <person name="Ling H.Q."/>
            <person name="Zhao S."/>
            <person name="Liu D."/>
            <person name="Wang J."/>
            <person name="Sun H."/>
            <person name="Zhang C."/>
            <person name="Fan H."/>
            <person name="Li D."/>
            <person name="Dong L."/>
            <person name="Tao Y."/>
            <person name="Gao C."/>
            <person name="Wu H."/>
            <person name="Li Y."/>
            <person name="Cui Y."/>
            <person name="Guo X."/>
            <person name="Zheng S."/>
            <person name="Wang B."/>
            <person name="Yu K."/>
            <person name="Liang Q."/>
            <person name="Yang W."/>
            <person name="Lou X."/>
            <person name="Chen J."/>
            <person name="Feng M."/>
            <person name="Jian J."/>
            <person name="Zhang X."/>
            <person name="Luo G."/>
            <person name="Jiang Y."/>
            <person name="Liu J."/>
            <person name="Wang Z."/>
            <person name="Sha Y."/>
            <person name="Zhang B."/>
            <person name="Wu H."/>
            <person name="Tang D."/>
            <person name="Shen Q."/>
            <person name="Xue P."/>
            <person name="Zou S."/>
            <person name="Wang X."/>
            <person name="Liu X."/>
            <person name="Wang F."/>
            <person name="Yang Y."/>
            <person name="An X."/>
            <person name="Dong Z."/>
            <person name="Zhang K."/>
            <person name="Zhang X."/>
            <person name="Luo M.C."/>
            <person name="Dvorak J."/>
            <person name="Tong Y."/>
            <person name="Wang J."/>
            <person name="Yang H."/>
            <person name="Li Z."/>
            <person name="Wang D."/>
            <person name="Zhang A."/>
            <person name="Wang J."/>
        </authorList>
    </citation>
    <scope>NUCLEOTIDE SEQUENCE</scope>
    <source>
        <strain evidence="3">cv. G1812</strain>
    </source>
</reference>
<keyword evidence="3" id="KW-1185">Reference proteome</keyword>
<dbReference type="Gramene" id="TuG1812G0300000293.01.T01">
    <property type="protein sequence ID" value="TuG1812G0300000293.01.T01.cds367047"/>
    <property type="gene ID" value="TuG1812G0300000293.01"/>
</dbReference>
<evidence type="ECO:0000313" key="3">
    <source>
        <dbReference type="Proteomes" id="UP000015106"/>
    </source>
</evidence>
<name>A0A8R7PM11_TRIUA</name>
<dbReference type="Proteomes" id="UP000015106">
    <property type="component" value="Chromosome 3"/>
</dbReference>
<evidence type="ECO:0000313" key="2">
    <source>
        <dbReference type="EnsemblPlants" id="TuG1812G0300000293.01.T01.cds367047"/>
    </source>
</evidence>
<sequence>MLIACMVYYENHRISLLTVVPMPTRHRLWQIKNQNHGSREKTLIVMYAFRPSLVQLGSPSRWTRWIELETASFSGRNCSAQQCRRVLPPEPRTTSRLLPVPMAQQPSKLMDLAAHHRQ</sequence>
<evidence type="ECO:0000256" key="1">
    <source>
        <dbReference type="SAM" id="MobiDB-lite"/>
    </source>
</evidence>
<accession>A0A8R7PM11</accession>
<protein>
    <submittedName>
        <fullName evidence="2">Uncharacterized protein</fullName>
    </submittedName>
</protein>
<dbReference type="EnsemblPlants" id="TuG1812G0300000293.01.T01">
    <property type="protein sequence ID" value="TuG1812G0300000293.01.T01.cds367047"/>
    <property type="gene ID" value="TuG1812G0300000293.01"/>
</dbReference>
<dbReference type="AlphaFoldDB" id="A0A8R7PM11"/>